<accession>A0AAD2DF34</accession>
<sequence>MIKINFYEDEVYKMSMTYEEAMEYIESVGRFGSNYGLRRTFRLLEILGNPQEKLKLIHVAGTNGKGSTTAMITKMLRGLGYKVGMYTSPYLEEFEERIQINGVNIRKDTFVELLEEVKKAVDKVIEENYDHPTEFEILTALMFLYFYNERVDYGVIEVGLGGTMDSTNVLTPVISVITSISMDHMNILGDTIEEIAKQKGGIIKQNIPVVLYPQEKKVEEVISKIAKEKNSELHLVKNDSGKLIKINREKVYQEVQVRGINDIYNINLPLLGEHQILNLTVAINTVEILLNNENKYASKNLIEKSLEDVEWKGRLEVLHKEPFVVIDGAHNIDGIKSLRRNIEKYFKYNNMYLLLGILADKQVGEMIKEITPMAKKIYALTPHSERAELSEDLRKEILKYNKNVVATENYEDALEEVITEAKKDDLILVSGSLYMIGDMRKIIRNKW</sequence>
<evidence type="ECO:0000256" key="1">
    <source>
        <dbReference type="ARBA" id="ARBA00001946"/>
    </source>
</evidence>
<dbReference type="Pfam" id="PF02875">
    <property type="entry name" value="Mur_ligase_C"/>
    <property type="match status" value="1"/>
</dbReference>
<dbReference type="InterPro" id="IPR018109">
    <property type="entry name" value="Folylpolyglutamate_synth_CS"/>
</dbReference>
<dbReference type="PROSITE" id="PS01011">
    <property type="entry name" value="FOLYLPOLYGLU_SYNT_1"/>
    <property type="match status" value="1"/>
</dbReference>
<evidence type="ECO:0000313" key="15">
    <source>
        <dbReference type="Proteomes" id="UP001189143"/>
    </source>
</evidence>
<dbReference type="GO" id="GO:0005737">
    <property type="term" value="C:cytoplasm"/>
    <property type="evidence" value="ECO:0007669"/>
    <property type="project" value="TreeGrafter"/>
</dbReference>
<name>A0AAD2DF34_9CLOT</name>
<dbReference type="Proteomes" id="UP001189143">
    <property type="component" value="Unassembled WGS sequence"/>
</dbReference>
<comment type="cofactor">
    <cofactor evidence="1">
        <name>Mg(2+)</name>
        <dbReference type="ChEBI" id="CHEBI:18420"/>
    </cofactor>
</comment>
<dbReference type="PIRSF" id="PIRSF001563">
    <property type="entry name" value="Folylpolyglu_synth"/>
    <property type="match status" value="1"/>
</dbReference>
<evidence type="ECO:0000256" key="6">
    <source>
        <dbReference type="ARBA" id="ARBA00022741"/>
    </source>
</evidence>
<organism evidence="14 15">
    <name type="scientific">Clostridium neonatale</name>
    <dbReference type="NCBI Taxonomy" id="137838"/>
    <lineage>
        <taxon>Bacteria</taxon>
        <taxon>Bacillati</taxon>
        <taxon>Bacillota</taxon>
        <taxon>Clostridia</taxon>
        <taxon>Eubacteriales</taxon>
        <taxon>Clostridiaceae</taxon>
        <taxon>Clostridium</taxon>
    </lineage>
</organism>
<dbReference type="PROSITE" id="PS01012">
    <property type="entry name" value="FOLYLPOLYGLU_SYNT_2"/>
    <property type="match status" value="1"/>
</dbReference>
<keyword evidence="8" id="KW-0460">Magnesium</keyword>
<dbReference type="EC" id="6.3.2.17" evidence="3"/>
<dbReference type="FunFam" id="3.40.1190.10:FF:000011">
    <property type="entry name" value="Folylpolyglutamate synthase/dihydrofolate synthase"/>
    <property type="match status" value="1"/>
</dbReference>
<comment type="caution">
    <text evidence="14">The sequence shown here is derived from an EMBL/GenBank/DDBJ whole genome shotgun (WGS) entry which is preliminary data.</text>
</comment>
<dbReference type="InterPro" id="IPR036615">
    <property type="entry name" value="Mur_ligase_C_dom_sf"/>
</dbReference>
<protein>
    <recommendedName>
        <fullName evidence="3">tetrahydrofolate synthase</fullName>
        <ecNumber evidence="3">6.3.2.17</ecNumber>
    </recommendedName>
    <alternativeName>
        <fullName evidence="9">Tetrahydrofolylpolyglutamate synthase</fullName>
    </alternativeName>
</protein>
<evidence type="ECO:0000256" key="7">
    <source>
        <dbReference type="ARBA" id="ARBA00022840"/>
    </source>
</evidence>
<dbReference type="GO" id="GO:0046872">
    <property type="term" value="F:metal ion binding"/>
    <property type="evidence" value="ECO:0007669"/>
    <property type="project" value="UniProtKB-KW"/>
</dbReference>
<proteinExistence type="inferred from homology"/>
<evidence type="ECO:0000256" key="11">
    <source>
        <dbReference type="PIRNR" id="PIRNR001563"/>
    </source>
</evidence>
<feature type="domain" description="Mur ligase C-terminal" evidence="12">
    <location>
        <begin position="313"/>
        <end position="432"/>
    </location>
</feature>
<dbReference type="PANTHER" id="PTHR11136">
    <property type="entry name" value="FOLYLPOLYGLUTAMATE SYNTHASE-RELATED"/>
    <property type="match status" value="1"/>
</dbReference>
<dbReference type="GO" id="GO:0008841">
    <property type="term" value="F:dihydrofolate synthase activity"/>
    <property type="evidence" value="ECO:0007669"/>
    <property type="project" value="TreeGrafter"/>
</dbReference>
<dbReference type="GO" id="GO:0005524">
    <property type="term" value="F:ATP binding"/>
    <property type="evidence" value="ECO:0007669"/>
    <property type="project" value="UniProtKB-KW"/>
</dbReference>
<dbReference type="PANTHER" id="PTHR11136:SF0">
    <property type="entry name" value="DIHYDROFOLATE SYNTHETASE-RELATED"/>
    <property type="match status" value="1"/>
</dbReference>
<dbReference type="Pfam" id="PF08245">
    <property type="entry name" value="Mur_ligase_M"/>
    <property type="match status" value="1"/>
</dbReference>
<keyword evidence="7 11" id="KW-0067">ATP-binding</keyword>
<evidence type="ECO:0000256" key="10">
    <source>
        <dbReference type="ARBA" id="ARBA00047493"/>
    </source>
</evidence>
<evidence type="ECO:0000256" key="9">
    <source>
        <dbReference type="ARBA" id="ARBA00030592"/>
    </source>
</evidence>
<evidence type="ECO:0000256" key="3">
    <source>
        <dbReference type="ARBA" id="ARBA00013025"/>
    </source>
</evidence>
<dbReference type="AlphaFoldDB" id="A0AAD2DF34"/>
<dbReference type="EMBL" id="CAMTCP010000188">
    <property type="protein sequence ID" value="CAI3582191.1"/>
    <property type="molecule type" value="Genomic_DNA"/>
</dbReference>
<gene>
    <name evidence="14" type="primary">folC</name>
    <name evidence="14" type="ORF">CNEO2_260047</name>
</gene>
<comment type="catalytic activity">
    <reaction evidence="10">
        <text>(6S)-5,6,7,8-tetrahydrofolyl-(gamma-L-Glu)(n) + L-glutamate + ATP = (6S)-5,6,7,8-tetrahydrofolyl-(gamma-L-Glu)(n+1) + ADP + phosphate + H(+)</text>
        <dbReference type="Rhea" id="RHEA:10580"/>
        <dbReference type="Rhea" id="RHEA-COMP:14738"/>
        <dbReference type="Rhea" id="RHEA-COMP:14740"/>
        <dbReference type="ChEBI" id="CHEBI:15378"/>
        <dbReference type="ChEBI" id="CHEBI:29985"/>
        <dbReference type="ChEBI" id="CHEBI:30616"/>
        <dbReference type="ChEBI" id="CHEBI:43474"/>
        <dbReference type="ChEBI" id="CHEBI:141005"/>
        <dbReference type="ChEBI" id="CHEBI:456216"/>
        <dbReference type="EC" id="6.3.2.17"/>
    </reaction>
</comment>
<dbReference type="GO" id="GO:0004326">
    <property type="term" value="F:tetrahydrofolylpolyglutamate synthase activity"/>
    <property type="evidence" value="ECO:0007669"/>
    <property type="project" value="UniProtKB-EC"/>
</dbReference>
<dbReference type="InterPro" id="IPR013221">
    <property type="entry name" value="Mur_ligase_cen"/>
</dbReference>
<evidence type="ECO:0000256" key="5">
    <source>
        <dbReference type="ARBA" id="ARBA00022723"/>
    </source>
</evidence>
<evidence type="ECO:0000256" key="2">
    <source>
        <dbReference type="ARBA" id="ARBA00008276"/>
    </source>
</evidence>
<dbReference type="Gene3D" id="3.40.1190.10">
    <property type="entry name" value="Mur-like, catalytic domain"/>
    <property type="match status" value="1"/>
</dbReference>
<feature type="domain" description="Mur ligase central" evidence="13">
    <location>
        <begin position="59"/>
        <end position="285"/>
    </location>
</feature>
<evidence type="ECO:0000256" key="4">
    <source>
        <dbReference type="ARBA" id="ARBA00022598"/>
    </source>
</evidence>
<keyword evidence="4 11" id="KW-0436">Ligase</keyword>
<evidence type="ECO:0000259" key="13">
    <source>
        <dbReference type="Pfam" id="PF08245"/>
    </source>
</evidence>
<dbReference type="NCBIfam" id="TIGR01499">
    <property type="entry name" value="folC"/>
    <property type="match status" value="1"/>
</dbReference>
<dbReference type="SUPFAM" id="SSF53623">
    <property type="entry name" value="MurD-like peptide ligases, catalytic domain"/>
    <property type="match status" value="1"/>
</dbReference>
<evidence type="ECO:0000256" key="8">
    <source>
        <dbReference type="ARBA" id="ARBA00022842"/>
    </source>
</evidence>
<dbReference type="InterPro" id="IPR004101">
    <property type="entry name" value="Mur_ligase_C"/>
</dbReference>
<dbReference type="SUPFAM" id="SSF53244">
    <property type="entry name" value="MurD-like peptide ligases, peptide-binding domain"/>
    <property type="match status" value="1"/>
</dbReference>
<evidence type="ECO:0000313" key="14">
    <source>
        <dbReference type="EMBL" id="CAI3582191.1"/>
    </source>
</evidence>
<dbReference type="InterPro" id="IPR001645">
    <property type="entry name" value="Folylpolyglutamate_synth"/>
</dbReference>
<reference evidence="14" key="1">
    <citation type="submission" date="2022-10" db="EMBL/GenBank/DDBJ databases">
        <authorList>
            <person name="Aires J."/>
            <person name="Mesa V."/>
        </authorList>
    </citation>
    <scope>NUCLEOTIDE SEQUENCE</scope>
    <source>
        <strain evidence="14">Clostridium neonatale JD116</strain>
    </source>
</reference>
<dbReference type="Gene3D" id="3.90.190.20">
    <property type="entry name" value="Mur ligase, C-terminal domain"/>
    <property type="match status" value="1"/>
</dbReference>
<keyword evidence="6 11" id="KW-0547">Nucleotide-binding</keyword>
<comment type="similarity">
    <text evidence="2 11">Belongs to the folylpolyglutamate synthase family.</text>
</comment>
<keyword evidence="5" id="KW-0479">Metal-binding</keyword>
<dbReference type="InterPro" id="IPR036565">
    <property type="entry name" value="Mur-like_cat_sf"/>
</dbReference>
<evidence type="ECO:0000259" key="12">
    <source>
        <dbReference type="Pfam" id="PF02875"/>
    </source>
</evidence>